<name>A0A7R9F5C7_9NEOP</name>
<protein>
    <submittedName>
        <fullName evidence="1">Uncharacterized protein</fullName>
    </submittedName>
</protein>
<organism evidence="1">
    <name type="scientific">Timema bartmani</name>
    <dbReference type="NCBI Taxonomy" id="61472"/>
    <lineage>
        <taxon>Eukaryota</taxon>
        <taxon>Metazoa</taxon>
        <taxon>Ecdysozoa</taxon>
        <taxon>Arthropoda</taxon>
        <taxon>Hexapoda</taxon>
        <taxon>Insecta</taxon>
        <taxon>Pterygota</taxon>
        <taxon>Neoptera</taxon>
        <taxon>Polyneoptera</taxon>
        <taxon>Phasmatodea</taxon>
        <taxon>Timematodea</taxon>
        <taxon>Timematoidea</taxon>
        <taxon>Timematidae</taxon>
        <taxon>Timema</taxon>
    </lineage>
</organism>
<dbReference type="AlphaFoldDB" id="A0A7R9F5C7"/>
<sequence length="104" mass="11792">MSEAGLLVRDTCLKEEVEGIISQNQTLIHHLVNQGEGCGQVPAPTKCCQHNKVESLLGIPHSATLPDKEVVQIVLWFHVVHLQHPRLQDIYSFRKLPTSHKRKR</sequence>
<proteinExistence type="predicted"/>
<reference evidence="1" key="1">
    <citation type="submission" date="2020-11" db="EMBL/GenBank/DDBJ databases">
        <authorList>
            <person name="Tran Van P."/>
        </authorList>
    </citation>
    <scope>NUCLEOTIDE SEQUENCE</scope>
</reference>
<dbReference type="EMBL" id="OD567765">
    <property type="protein sequence ID" value="CAD7446126.1"/>
    <property type="molecule type" value="Genomic_DNA"/>
</dbReference>
<gene>
    <name evidence="1" type="ORF">TBIB3V08_LOCUS8461</name>
</gene>
<evidence type="ECO:0000313" key="1">
    <source>
        <dbReference type="EMBL" id="CAD7446126.1"/>
    </source>
</evidence>
<accession>A0A7R9F5C7</accession>